<feature type="domain" description="WYL" evidence="2">
    <location>
        <begin position="139"/>
        <end position="203"/>
    </location>
</feature>
<dbReference type="RefSeq" id="WP_303491959.1">
    <property type="nucleotide sequence ID" value="NZ_JAUOPB010000004.1"/>
</dbReference>
<dbReference type="InterPro" id="IPR013196">
    <property type="entry name" value="HTH_11"/>
</dbReference>
<dbReference type="AlphaFoldDB" id="A0AAW7X678"/>
<dbReference type="PANTHER" id="PTHR34580">
    <property type="match status" value="1"/>
</dbReference>
<dbReference type="InterPro" id="IPR051534">
    <property type="entry name" value="CBASS_pafABC_assoc_protein"/>
</dbReference>
<dbReference type="InterPro" id="IPR036388">
    <property type="entry name" value="WH-like_DNA-bd_sf"/>
</dbReference>
<evidence type="ECO:0000313" key="4">
    <source>
        <dbReference type="Proteomes" id="UP001169760"/>
    </source>
</evidence>
<name>A0AAW7X678_9GAMM</name>
<evidence type="ECO:0000259" key="2">
    <source>
        <dbReference type="Pfam" id="PF13280"/>
    </source>
</evidence>
<comment type="caution">
    <text evidence="3">The sequence shown here is derived from an EMBL/GenBank/DDBJ whole genome shotgun (WGS) entry which is preliminary data.</text>
</comment>
<dbReference type="PANTHER" id="PTHR34580:SF3">
    <property type="entry name" value="PROTEIN PAFB"/>
    <property type="match status" value="1"/>
</dbReference>
<dbReference type="PROSITE" id="PS52050">
    <property type="entry name" value="WYL"/>
    <property type="match status" value="1"/>
</dbReference>
<organism evidence="3 4">
    <name type="scientific">Saccharophagus degradans</name>
    <dbReference type="NCBI Taxonomy" id="86304"/>
    <lineage>
        <taxon>Bacteria</taxon>
        <taxon>Pseudomonadati</taxon>
        <taxon>Pseudomonadota</taxon>
        <taxon>Gammaproteobacteria</taxon>
        <taxon>Cellvibrionales</taxon>
        <taxon>Cellvibrionaceae</taxon>
        <taxon>Saccharophagus</taxon>
    </lineage>
</organism>
<dbReference type="SUPFAM" id="SSF46785">
    <property type="entry name" value="Winged helix' DNA-binding domain"/>
    <property type="match status" value="1"/>
</dbReference>
<gene>
    <name evidence="3" type="ORF">Q4521_06550</name>
</gene>
<protein>
    <submittedName>
        <fullName evidence="3">YafY family protein</fullName>
    </submittedName>
</protein>
<accession>A0AAW7X678</accession>
<dbReference type="Gene3D" id="1.10.10.10">
    <property type="entry name" value="Winged helix-like DNA-binding domain superfamily/Winged helix DNA-binding domain"/>
    <property type="match status" value="1"/>
</dbReference>
<dbReference type="InterPro" id="IPR036390">
    <property type="entry name" value="WH_DNA-bd_sf"/>
</dbReference>
<dbReference type="Pfam" id="PF13280">
    <property type="entry name" value="WYL"/>
    <property type="match status" value="1"/>
</dbReference>
<reference evidence="3" key="1">
    <citation type="submission" date="2023-07" db="EMBL/GenBank/DDBJ databases">
        <title>Genome content predicts the carbon catabolic preferences of heterotrophic bacteria.</title>
        <authorList>
            <person name="Gralka M."/>
        </authorList>
    </citation>
    <scope>NUCLEOTIDE SEQUENCE</scope>
    <source>
        <strain evidence="3">I3M17_2</strain>
    </source>
</reference>
<dbReference type="InterPro" id="IPR026881">
    <property type="entry name" value="WYL_dom"/>
</dbReference>
<evidence type="ECO:0000313" key="3">
    <source>
        <dbReference type="EMBL" id="MDO6422126.1"/>
    </source>
</evidence>
<dbReference type="Proteomes" id="UP001169760">
    <property type="component" value="Unassembled WGS sequence"/>
</dbReference>
<dbReference type="Pfam" id="PF08279">
    <property type="entry name" value="HTH_11"/>
    <property type="match status" value="1"/>
</dbReference>
<feature type="domain" description="Helix-turn-helix type 11" evidence="1">
    <location>
        <begin position="6"/>
        <end position="60"/>
    </location>
</feature>
<dbReference type="EMBL" id="JAUOPB010000004">
    <property type="protein sequence ID" value="MDO6422126.1"/>
    <property type="molecule type" value="Genomic_DNA"/>
</dbReference>
<proteinExistence type="predicted"/>
<sequence length="234" mass="26722">MNKAERLLQTVNLLRNRRTVLTAKQIAERLDVSERTVYRDIQSLMLTGVPVEGEAGVGYRIQRNFELPPLMFDKSEVEALLLGARMVRSWSDKALAASAHSALNKILAVLPPDLRELEETSAIRVPQFQGQSGAAKYSERVRLAITAKQKLLLEYSDVNKTPSQRLIWPLGLFFWGAAWTLVAWCELRDDFRIFRLDRMQSCTPQKDFFNPSKTQSLDAYLENVRKQYGDCGLE</sequence>
<evidence type="ECO:0000259" key="1">
    <source>
        <dbReference type="Pfam" id="PF08279"/>
    </source>
</evidence>